<dbReference type="InterPro" id="IPR002035">
    <property type="entry name" value="VWF_A"/>
</dbReference>
<evidence type="ECO:0000256" key="2">
    <source>
        <dbReference type="SAM" id="Phobius"/>
    </source>
</evidence>
<keyword evidence="2" id="KW-0812">Transmembrane</keyword>
<dbReference type="PANTHER" id="PTHR22550:SF14">
    <property type="entry name" value="VWFA DOMAIN-CONTAINING PROTEIN"/>
    <property type="match status" value="1"/>
</dbReference>
<evidence type="ECO:0000313" key="5">
    <source>
        <dbReference type="Proteomes" id="UP000236449"/>
    </source>
</evidence>
<accession>A0A2J8I8C3</accession>
<gene>
    <name evidence="4" type="ORF">C1N32_01915</name>
</gene>
<reference evidence="4 5" key="1">
    <citation type="submission" date="2018-01" db="EMBL/GenBank/DDBJ databases">
        <title>Draft genome sequences of six Vibrio diazotrophicus strains isolated from deep-sea sediments of the Baltic Sea.</title>
        <authorList>
            <person name="Castillo D."/>
            <person name="Vandieken V."/>
            <person name="Chiang O."/>
            <person name="Middelboe M."/>
        </authorList>
    </citation>
    <scope>NUCLEOTIDE SEQUENCE [LARGE SCALE GENOMIC DNA]</scope>
    <source>
        <strain evidence="4 5">60.27F</strain>
    </source>
</reference>
<dbReference type="Gene3D" id="3.40.50.410">
    <property type="entry name" value="von Willebrand factor, type A domain"/>
    <property type="match status" value="1"/>
</dbReference>
<dbReference type="Proteomes" id="UP000236449">
    <property type="component" value="Unassembled WGS sequence"/>
</dbReference>
<name>A0A2J8I8C3_VIBDI</name>
<comment type="caution">
    <text evidence="4">The sequence shown here is derived from an EMBL/GenBank/DDBJ whole genome shotgun (WGS) entry which is preliminary data.</text>
</comment>
<dbReference type="SUPFAM" id="SSF48452">
    <property type="entry name" value="TPR-like"/>
    <property type="match status" value="1"/>
</dbReference>
<dbReference type="Gene3D" id="1.25.40.10">
    <property type="entry name" value="Tetratricopeptide repeat domain"/>
    <property type="match status" value="1"/>
</dbReference>
<evidence type="ECO:0000256" key="1">
    <source>
        <dbReference type="SAM" id="MobiDB-lite"/>
    </source>
</evidence>
<dbReference type="PROSITE" id="PS50234">
    <property type="entry name" value="VWFA"/>
    <property type="match status" value="1"/>
</dbReference>
<sequence length="569" mass="64214">MSDWQLEWQYLLQFHFLRPWWLLALIPLAVIFYLRWKVSSDENRFAFFPPHLRNALTVQRSGWTNQLPLKMLMLLLVLSVLICAGPAWQRQASPFGEDSASLMILLDNSESMQQKDVAPSRLERAKHKITDLTELRAGGKTGLMVYAGSSHVAMPLTKDNQVIFPYLSALNPDIMPLAGKAPQTALPLLSQQIEANKGNSILLVTDGVDANAVNEFERYFETQPYQLLILAIGNSDVTVDSPMDLASLRTLAAKSNGKLIDMSIDETDVTQLNSQIERFMLINSDSSMPWQDEGYRLLYPLVLLMLLWFRKGWLVKWSLVLVVSMPLLMPNSANAAGMVSSKTESTVATEQATLWDKTEQWWMDLWLTPDQQAQRLFNRGDYKQAAAHYQKPLNKGIAYYYAGEFKLAHSAFMQDNTPQGLYYAASALARQREYVAARALLRQLNELPDLDSVLQQNIAHNLKAISAIIDEINIMSESQANSMDMDQEVSIELPDGQPQTAEGADENTSEENMKKQQLSADDILGDPKLAEVWLKRVEADPSRFLQSKFQIQYNQAGSEVNRAEETGND</sequence>
<feature type="transmembrane region" description="Helical" evidence="2">
    <location>
        <begin position="20"/>
        <end position="36"/>
    </location>
</feature>
<dbReference type="Pfam" id="PF13519">
    <property type="entry name" value="VWA_2"/>
    <property type="match status" value="1"/>
</dbReference>
<dbReference type="AlphaFoldDB" id="A0A2J8I8C3"/>
<dbReference type="RefSeq" id="WP_102965235.1">
    <property type="nucleotide sequence ID" value="NZ_POSK01000001.1"/>
</dbReference>
<feature type="transmembrane region" description="Helical" evidence="2">
    <location>
        <begin position="69"/>
        <end position="88"/>
    </location>
</feature>
<keyword evidence="2" id="KW-0472">Membrane</keyword>
<dbReference type="InterPro" id="IPR036465">
    <property type="entry name" value="vWFA_dom_sf"/>
</dbReference>
<evidence type="ECO:0000313" key="4">
    <source>
        <dbReference type="EMBL" id="PNI06786.1"/>
    </source>
</evidence>
<organism evidence="4 5">
    <name type="scientific">Vibrio diazotrophicus</name>
    <dbReference type="NCBI Taxonomy" id="685"/>
    <lineage>
        <taxon>Bacteria</taxon>
        <taxon>Pseudomonadati</taxon>
        <taxon>Pseudomonadota</taxon>
        <taxon>Gammaproteobacteria</taxon>
        <taxon>Vibrionales</taxon>
        <taxon>Vibrionaceae</taxon>
        <taxon>Vibrio</taxon>
    </lineage>
</organism>
<keyword evidence="2" id="KW-1133">Transmembrane helix</keyword>
<feature type="domain" description="VWFA" evidence="3">
    <location>
        <begin position="101"/>
        <end position="279"/>
    </location>
</feature>
<dbReference type="EMBL" id="POSK01000001">
    <property type="protein sequence ID" value="PNI06786.1"/>
    <property type="molecule type" value="Genomic_DNA"/>
</dbReference>
<dbReference type="InterPro" id="IPR011990">
    <property type="entry name" value="TPR-like_helical_dom_sf"/>
</dbReference>
<dbReference type="OrthoDB" id="9807628at2"/>
<dbReference type="InterPro" id="IPR050768">
    <property type="entry name" value="UPF0353/GerABKA_families"/>
</dbReference>
<protein>
    <recommendedName>
        <fullName evidence="3">VWFA domain-containing protein</fullName>
    </recommendedName>
</protein>
<dbReference type="PANTHER" id="PTHR22550">
    <property type="entry name" value="SPORE GERMINATION PROTEIN"/>
    <property type="match status" value="1"/>
</dbReference>
<dbReference type="SUPFAM" id="SSF53300">
    <property type="entry name" value="vWA-like"/>
    <property type="match status" value="1"/>
</dbReference>
<proteinExistence type="predicted"/>
<evidence type="ECO:0000259" key="3">
    <source>
        <dbReference type="PROSITE" id="PS50234"/>
    </source>
</evidence>
<feature type="region of interest" description="Disordered" evidence="1">
    <location>
        <begin position="495"/>
        <end position="522"/>
    </location>
</feature>